<dbReference type="SUPFAM" id="SSF90229">
    <property type="entry name" value="CCCH zinc finger"/>
    <property type="match status" value="1"/>
</dbReference>
<keyword evidence="3 4" id="KW-0862">Zinc</keyword>
<dbReference type="SUPFAM" id="SSF57850">
    <property type="entry name" value="RING/U-box"/>
    <property type="match status" value="1"/>
</dbReference>
<protein>
    <submittedName>
        <fullName evidence="8">Pre-mRNA-splicing factor cwc24</fullName>
    </submittedName>
</protein>
<feature type="region of interest" description="Disordered" evidence="5">
    <location>
        <begin position="1"/>
        <end position="34"/>
    </location>
</feature>
<keyword evidence="9" id="KW-1185">Reference proteome</keyword>
<proteinExistence type="predicted"/>
<feature type="region of interest" description="Disordered" evidence="5">
    <location>
        <begin position="248"/>
        <end position="275"/>
    </location>
</feature>
<dbReference type="InterPro" id="IPR039971">
    <property type="entry name" value="CWC24-like"/>
</dbReference>
<comment type="caution">
    <text evidence="8">The sequence shown here is derived from an EMBL/GenBank/DDBJ whole genome shotgun (WGS) entry which is preliminary data.</text>
</comment>
<organism evidence="8 9">
    <name type="scientific">Blattamonas nauphoetae</name>
    <dbReference type="NCBI Taxonomy" id="2049346"/>
    <lineage>
        <taxon>Eukaryota</taxon>
        <taxon>Metamonada</taxon>
        <taxon>Preaxostyla</taxon>
        <taxon>Oxymonadida</taxon>
        <taxon>Blattamonas</taxon>
    </lineage>
</organism>
<dbReference type="Pfam" id="PF14634">
    <property type="entry name" value="zf-RING_5"/>
    <property type="match status" value="1"/>
</dbReference>
<evidence type="ECO:0000313" key="9">
    <source>
        <dbReference type="Proteomes" id="UP001281761"/>
    </source>
</evidence>
<evidence type="ECO:0000256" key="4">
    <source>
        <dbReference type="PROSITE-ProRule" id="PRU00723"/>
    </source>
</evidence>
<evidence type="ECO:0000256" key="1">
    <source>
        <dbReference type="ARBA" id="ARBA00022723"/>
    </source>
</evidence>
<dbReference type="SMART" id="SM00184">
    <property type="entry name" value="RING"/>
    <property type="match status" value="1"/>
</dbReference>
<evidence type="ECO:0000313" key="8">
    <source>
        <dbReference type="EMBL" id="KAK2962617.1"/>
    </source>
</evidence>
<feature type="compositionally biased region" description="Basic residues" evidence="5">
    <location>
        <begin position="1"/>
        <end position="13"/>
    </location>
</feature>
<feature type="compositionally biased region" description="Basic and acidic residues" evidence="5">
    <location>
        <begin position="254"/>
        <end position="267"/>
    </location>
</feature>
<feature type="domain" description="RING-type" evidence="6">
    <location>
        <begin position="189"/>
        <end position="230"/>
    </location>
</feature>
<dbReference type="CDD" id="cd16539">
    <property type="entry name" value="RING-HC_RNF113A_B"/>
    <property type="match status" value="1"/>
</dbReference>
<accession>A0ABQ9YFU0</accession>
<evidence type="ECO:0000256" key="5">
    <source>
        <dbReference type="SAM" id="MobiDB-lite"/>
    </source>
</evidence>
<dbReference type="SMART" id="SM00356">
    <property type="entry name" value="ZnF_C3H1"/>
    <property type="match status" value="1"/>
</dbReference>
<reference evidence="8 9" key="1">
    <citation type="journal article" date="2022" name="bioRxiv">
        <title>Genomics of Preaxostyla Flagellates Illuminates Evolutionary Transitions and the Path Towards Mitochondrial Loss.</title>
        <authorList>
            <person name="Novak L.V.F."/>
            <person name="Treitli S.C."/>
            <person name="Pyrih J."/>
            <person name="Halakuc P."/>
            <person name="Pipaliya S.V."/>
            <person name="Vacek V."/>
            <person name="Brzon O."/>
            <person name="Soukal P."/>
            <person name="Eme L."/>
            <person name="Dacks J.B."/>
            <person name="Karnkowska A."/>
            <person name="Elias M."/>
            <person name="Hampl V."/>
        </authorList>
    </citation>
    <scope>NUCLEOTIDE SEQUENCE [LARGE SCALE GENOMIC DNA]</scope>
    <source>
        <strain evidence="8">NAU3</strain>
        <tissue evidence="8">Gut</tissue>
    </source>
</reference>
<dbReference type="PANTHER" id="PTHR12930:SF0">
    <property type="entry name" value="RING FINGER PROTEIN 113B"/>
    <property type="match status" value="1"/>
</dbReference>
<dbReference type="InterPro" id="IPR036855">
    <property type="entry name" value="Znf_CCCH_sf"/>
</dbReference>
<sequence length="275" mass="30961">MAMLKPKKSKTQGRKIEIPSTSEPEPSFEIQKTKQQLNAQSSINSFKNESKAVSLSAKVDRADVFDKSTKAAEALLAVDDPLRTNKKSIFGPIKSNTTVRIQTQFDYAPDICKDYFETGYCTFGDACKFAHIREDYKTGWQIEKEWEAEQKQKQKELKEKLERKLAGEISSDSEESDDDSKQPSLPHACHICRNPFVNPIVTRCGHFFCEKCALEHYAASDVKGDMCAVCGQPTDGIFNSAAKILQPIQKTKRDHSTRSPNSKDKPMQKFVLEPA</sequence>
<dbReference type="InterPro" id="IPR001841">
    <property type="entry name" value="Znf_RING"/>
</dbReference>
<dbReference type="PROSITE" id="PS50089">
    <property type="entry name" value="ZF_RING_2"/>
    <property type="match status" value="1"/>
</dbReference>
<dbReference type="PROSITE" id="PS50103">
    <property type="entry name" value="ZF_C3H1"/>
    <property type="match status" value="1"/>
</dbReference>
<feature type="zinc finger region" description="C3H1-type" evidence="4">
    <location>
        <begin position="106"/>
        <end position="134"/>
    </location>
</feature>
<keyword evidence="2 4" id="KW-0863">Zinc-finger</keyword>
<dbReference type="PROSITE" id="PS00518">
    <property type="entry name" value="ZF_RING_1"/>
    <property type="match status" value="1"/>
</dbReference>
<dbReference type="Gene3D" id="4.10.1000.10">
    <property type="entry name" value="Zinc finger, CCCH-type"/>
    <property type="match status" value="1"/>
</dbReference>
<evidence type="ECO:0000259" key="7">
    <source>
        <dbReference type="PROSITE" id="PS50103"/>
    </source>
</evidence>
<dbReference type="Proteomes" id="UP001281761">
    <property type="component" value="Unassembled WGS sequence"/>
</dbReference>
<gene>
    <name evidence="8" type="ORF">BLNAU_2450</name>
</gene>
<keyword evidence="1 4" id="KW-0479">Metal-binding</keyword>
<evidence type="ECO:0000259" key="6">
    <source>
        <dbReference type="PROSITE" id="PS50089"/>
    </source>
</evidence>
<dbReference type="InterPro" id="IPR013083">
    <property type="entry name" value="Znf_RING/FYVE/PHD"/>
</dbReference>
<feature type="domain" description="C3H1-type" evidence="7">
    <location>
        <begin position="106"/>
        <end position="134"/>
    </location>
</feature>
<dbReference type="PANTHER" id="PTHR12930">
    <property type="entry name" value="ZINC FINGER PROTEIN 183"/>
    <property type="match status" value="1"/>
</dbReference>
<dbReference type="Pfam" id="PF00642">
    <property type="entry name" value="zf-CCCH"/>
    <property type="match status" value="1"/>
</dbReference>
<dbReference type="Gene3D" id="3.30.40.10">
    <property type="entry name" value="Zinc/RING finger domain, C3HC4 (zinc finger)"/>
    <property type="match status" value="1"/>
</dbReference>
<dbReference type="EMBL" id="JARBJD010000010">
    <property type="protein sequence ID" value="KAK2962617.1"/>
    <property type="molecule type" value="Genomic_DNA"/>
</dbReference>
<name>A0ABQ9YFU0_9EUKA</name>
<dbReference type="InterPro" id="IPR000571">
    <property type="entry name" value="Znf_CCCH"/>
</dbReference>
<dbReference type="InterPro" id="IPR017907">
    <property type="entry name" value="Znf_RING_CS"/>
</dbReference>
<evidence type="ECO:0000256" key="2">
    <source>
        <dbReference type="ARBA" id="ARBA00022771"/>
    </source>
</evidence>
<evidence type="ECO:0000256" key="3">
    <source>
        <dbReference type="ARBA" id="ARBA00022833"/>
    </source>
</evidence>